<dbReference type="InterPro" id="IPR003439">
    <property type="entry name" value="ABC_transporter-like_ATP-bd"/>
</dbReference>
<sequence length="250" mass="27708">MKIVARDLVKSYRKRTVVRGVSFEITQGEIVGLLGPNGAGKTTTFYMTTGLVRPNGGTVHFDDTDVTGWPMHLRARAGVGYLPQEPSVFRKLSVEDNLRLVLELKGLARDAIESRITKLCDELHISKLRHQQAAVLSGGERRRVEIARALATEPKFILLDEPFTGIDPVTIEELQSILFALKAREIGILITDHNVSATLRITDRNYILIDGEIIAKGTGAQIAADEHVRKHYLGQQFRSEAGDWPEDGDA</sequence>
<dbReference type="GO" id="GO:0005524">
    <property type="term" value="F:ATP binding"/>
    <property type="evidence" value="ECO:0007669"/>
    <property type="project" value="UniProtKB-KW"/>
</dbReference>
<evidence type="ECO:0000256" key="3">
    <source>
        <dbReference type="ARBA" id="ARBA00022840"/>
    </source>
</evidence>
<evidence type="ECO:0000313" key="6">
    <source>
        <dbReference type="Proteomes" id="UP000727962"/>
    </source>
</evidence>
<dbReference type="NCBIfam" id="TIGR04406">
    <property type="entry name" value="LPS_export_lptB"/>
    <property type="match status" value="1"/>
</dbReference>
<dbReference type="GO" id="GO:0055085">
    <property type="term" value="P:transmembrane transport"/>
    <property type="evidence" value="ECO:0007669"/>
    <property type="project" value="InterPro"/>
</dbReference>
<evidence type="ECO:0000313" key="5">
    <source>
        <dbReference type="EMBL" id="MBI1756242.1"/>
    </source>
</evidence>
<evidence type="ECO:0000259" key="4">
    <source>
        <dbReference type="PROSITE" id="PS50893"/>
    </source>
</evidence>
<accession>A0A931LRV3</accession>
<dbReference type="InterPro" id="IPR017871">
    <property type="entry name" value="ABC_transporter-like_CS"/>
</dbReference>
<dbReference type="InterPro" id="IPR027417">
    <property type="entry name" value="P-loop_NTPase"/>
</dbReference>
<organism evidence="5 6">
    <name type="scientific">Fimbriimonas ginsengisoli</name>
    <dbReference type="NCBI Taxonomy" id="1005039"/>
    <lineage>
        <taxon>Bacteria</taxon>
        <taxon>Bacillati</taxon>
        <taxon>Armatimonadota</taxon>
        <taxon>Fimbriimonadia</taxon>
        <taxon>Fimbriimonadales</taxon>
        <taxon>Fimbriimonadaceae</taxon>
        <taxon>Fimbriimonas</taxon>
    </lineage>
</organism>
<dbReference type="SMART" id="SM00382">
    <property type="entry name" value="AAA"/>
    <property type="match status" value="1"/>
</dbReference>
<keyword evidence="2" id="KW-0547">Nucleotide-binding</keyword>
<name>A0A931LRV3_FIMGI</name>
<dbReference type="Gene3D" id="3.40.50.300">
    <property type="entry name" value="P-loop containing nucleotide triphosphate hydrolases"/>
    <property type="match status" value="1"/>
</dbReference>
<dbReference type="PANTHER" id="PTHR45772">
    <property type="entry name" value="CONSERVED COMPONENT OF ABC TRANSPORTER FOR NATURAL AMINO ACIDS-RELATED"/>
    <property type="match status" value="1"/>
</dbReference>
<feature type="domain" description="ABC transporter" evidence="4">
    <location>
        <begin position="3"/>
        <end position="235"/>
    </location>
</feature>
<dbReference type="PROSITE" id="PS50893">
    <property type="entry name" value="ABC_TRANSPORTER_2"/>
    <property type="match status" value="1"/>
</dbReference>
<proteinExistence type="predicted"/>
<dbReference type="Proteomes" id="UP000727962">
    <property type="component" value="Unassembled WGS sequence"/>
</dbReference>
<dbReference type="PANTHER" id="PTHR45772:SF10">
    <property type="entry name" value="LIPOPOLYSACCHARIDE EXPORT SYSTEM ATP-BINDING PROTEIN LPTB"/>
    <property type="match status" value="1"/>
</dbReference>
<dbReference type="InterPro" id="IPR003593">
    <property type="entry name" value="AAA+_ATPase"/>
</dbReference>
<dbReference type="AlphaFoldDB" id="A0A931LRV3"/>
<protein>
    <submittedName>
        <fullName evidence="5">LPS export ABC transporter ATP-binding protein</fullName>
    </submittedName>
</protein>
<dbReference type="CDD" id="cd03218">
    <property type="entry name" value="ABC_YhbG"/>
    <property type="match status" value="1"/>
</dbReference>
<dbReference type="GO" id="GO:0016887">
    <property type="term" value="F:ATP hydrolysis activity"/>
    <property type="evidence" value="ECO:0007669"/>
    <property type="project" value="InterPro"/>
</dbReference>
<dbReference type="GO" id="GO:0043190">
    <property type="term" value="C:ATP-binding cassette (ABC) transporter complex"/>
    <property type="evidence" value="ECO:0007669"/>
    <property type="project" value="InterPro"/>
</dbReference>
<dbReference type="InterPro" id="IPR030921">
    <property type="entry name" value="LPS_export_LptB"/>
</dbReference>
<dbReference type="Pfam" id="PF00005">
    <property type="entry name" value="ABC_tran"/>
    <property type="match status" value="1"/>
</dbReference>
<dbReference type="FunFam" id="3.40.50.300:FF:000151">
    <property type="entry name" value="Lipopolysaccharide ABC transporter ATP-binding protein"/>
    <property type="match status" value="1"/>
</dbReference>
<evidence type="ECO:0000256" key="1">
    <source>
        <dbReference type="ARBA" id="ARBA00022448"/>
    </source>
</evidence>
<dbReference type="InterPro" id="IPR051120">
    <property type="entry name" value="ABC_AA/LPS_Transport"/>
</dbReference>
<reference evidence="5" key="1">
    <citation type="submission" date="2020-07" db="EMBL/GenBank/DDBJ databases">
        <title>Huge and variable diversity of episymbiotic CPR bacteria and DPANN archaea in groundwater ecosystems.</title>
        <authorList>
            <person name="He C.Y."/>
            <person name="Keren R."/>
            <person name="Whittaker M."/>
            <person name="Farag I.F."/>
            <person name="Doudna J."/>
            <person name="Cate J.H.D."/>
            <person name="Banfield J.F."/>
        </authorList>
    </citation>
    <scope>NUCLEOTIDE SEQUENCE</scope>
    <source>
        <strain evidence="5">NC_groundwater_17_Pr7_B-0.1um_64_12</strain>
    </source>
</reference>
<dbReference type="EMBL" id="JACOSL010000026">
    <property type="protein sequence ID" value="MBI1756242.1"/>
    <property type="molecule type" value="Genomic_DNA"/>
</dbReference>
<dbReference type="PROSITE" id="PS00211">
    <property type="entry name" value="ABC_TRANSPORTER_1"/>
    <property type="match status" value="1"/>
</dbReference>
<dbReference type="SUPFAM" id="SSF52540">
    <property type="entry name" value="P-loop containing nucleoside triphosphate hydrolases"/>
    <property type="match status" value="1"/>
</dbReference>
<evidence type="ECO:0000256" key="2">
    <source>
        <dbReference type="ARBA" id="ARBA00022741"/>
    </source>
</evidence>
<gene>
    <name evidence="5" type="primary">lptB</name>
    <name evidence="5" type="ORF">HYR64_03945</name>
</gene>
<comment type="caution">
    <text evidence="5">The sequence shown here is derived from an EMBL/GenBank/DDBJ whole genome shotgun (WGS) entry which is preliminary data.</text>
</comment>
<keyword evidence="3 5" id="KW-0067">ATP-binding</keyword>
<keyword evidence="1" id="KW-0813">Transport</keyword>